<dbReference type="AlphaFoldDB" id="A0A7M4DXI0"/>
<name>A0A7M4DXI0_CROPO</name>
<dbReference type="Proteomes" id="UP000594220">
    <property type="component" value="Unplaced"/>
</dbReference>
<evidence type="ECO:0000313" key="2">
    <source>
        <dbReference type="Proteomes" id="UP000594220"/>
    </source>
</evidence>
<accession>A0A7M4DXI0</accession>
<reference evidence="1" key="1">
    <citation type="submission" date="2025-08" db="UniProtKB">
        <authorList>
            <consortium name="Ensembl"/>
        </authorList>
    </citation>
    <scope>IDENTIFICATION</scope>
</reference>
<dbReference type="Gene3D" id="3.10.200.10">
    <property type="entry name" value="Alpha carbonic anhydrase"/>
    <property type="match status" value="1"/>
</dbReference>
<proteinExistence type="predicted"/>
<evidence type="ECO:0000313" key="1">
    <source>
        <dbReference type="Ensembl" id="ENSCPRP00005001290.1"/>
    </source>
</evidence>
<organism evidence="1 2">
    <name type="scientific">Crocodylus porosus</name>
    <name type="common">Saltwater crocodile</name>
    <name type="synonym">Estuarine crocodile</name>
    <dbReference type="NCBI Taxonomy" id="8502"/>
    <lineage>
        <taxon>Eukaryota</taxon>
        <taxon>Metazoa</taxon>
        <taxon>Chordata</taxon>
        <taxon>Craniata</taxon>
        <taxon>Vertebrata</taxon>
        <taxon>Euteleostomi</taxon>
        <taxon>Archelosauria</taxon>
        <taxon>Archosauria</taxon>
        <taxon>Crocodylia</taxon>
        <taxon>Longirostres</taxon>
        <taxon>Crocodylidae</taxon>
        <taxon>Crocodylus</taxon>
    </lineage>
</organism>
<reference evidence="1" key="2">
    <citation type="submission" date="2025-09" db="UniProtKB">
        <authorList>
            <consortium name="Ensembl"/>
        </authorList>
    </citation>
    <scope>IDENTIFICATION</scope>
</reference>
<dbReference type="InterPro" id="IPR036398">
    <property type="entry name" value="CA_dom_sf"/>
</dbReference>
<dbReference type="Ensembl" id="ENSCPRT00005001509.1">
    <property type="protein sequence ID" value="ENSCPRP00005001290.1"/>
    <property type="gene ID" value="ENSCPRG00005000987.1"/>
</dbReference>
<sequence length="111" mass="12305">MRRNGLGRREGPCCPHLLPVPAAHMLGCGSTLSPWPSCSSFCSQLHMVHWNPKHGNFAPALKQRDGVAVVGVFLLERSQLPLFVPYSYHSLESFLAFHPTLAKQAVVIKWS</sequence>
<protein>
    <submittedName>
        <fullName evidence="1">Uncharacterized protein</fullName>
    </submittedName>
</protein>
<dbReference type="SUPFAM" id="SSF51069">
    <property type="entry name" value="Carbonic anhydrase"/>
    <property type="match status" value="1"/>
</dbReference>
<keyword evidence="2" id="KW-1185">Reference proteome</keyword>